<protein>
    <recommendedName>
        <fullName evidence="4">Plastocyanin</fullName>
    </recommendedName>
</protein>
<dbReference type="AlphaFoldDB" id="A0A560GIN9"/>
<evidence type="ECO:0000256" key="1">
    <source>
        <dbReference type="SAM" id="MobiDB-lite"/>
    </source>
</evidence>
<dbReference type="Gene3D" id="2.60.40.420">
    <property type="entry name" value="Cupredoxins - blue copper proteins"/>
    <property type="match status" value="1"/>
</dbReference>
<proteinExistence type="predicted"/>
<dbReference type="Proteomes" id="UP000315751">
    <property type="component" value="Unassembled WGS sequence"/>
</dbReference>
<dbReference type="InterPro" id="IPR008972">
    <property type="entry name" value="Cupredoxin"/>
</dbReference>
<accession>A0A560GIN9</accession>
<feature type="region of interest" description="Disordered" evidence="1">
    <location>
        <begin position="233"/>
        <end position="253"/>
    </location>
</feature>
<dbReference type="EMBL" id="VITR01000030">
    <property type="protein sequence ID" value="TWB33629.1"/>
    <property type="molecule type" value="Genomic_DNA"/>
</dbReference>
<feature type="compositionally biased region" description="Basic and acidic residues" evidence="1">
    <location>
        <begin position="244"/>
        <end position="253"/>
    </location>
</feature>
<evidence type="ECO:0000313" key="2">
    <source>
        <dbReference type="EMBL" id="TWB33629.1"/>
    </source>
</evidence>
<comment type="caution">
    <text evidence="2">The sequence shown here is derived from an EMBL/GenBank/DDBJ whole genome shotgun (WGS) entry which is preliminary data.</text>
</comment>
<evidence type="ECO:0008006" key="4">
    <source>
        <dbReference type="Google" id="ProtNLM"/>
    </source>
</evidence>
<dbReference type="SUPFAM" id="SSF49503">
    <property type="entry name" value="Cupredoxins"/>
    <property type="match status" value="1"/>
</dbReference>
<sequence>MGFAGSAGPGRAPLGMTLMGMNVTAGPGRDATTGRGALARLAVAFISGGLALGTAAPADAADLTVTVVDGAGHPVADAVVTATPDGPALPPAAPTAPLIMDQLDETFVPYVLVVPRGGTVTFRNSDLTRHHVYSYSEAAKFEFVLSPEQIGQRKFDQTGVVALGCNIHDHMIAHLYVTAAPFAAVTGKDGKARLGGLPAAAVTVAAWQPRLKPGATPPQQTVPAAALGAPLTLTLPPLLPDTRQGADPERGGY</sequence>
<gene>
    <name evidence="2" type="ORF">FBZ90_1307</name>
</gene>
<keyword evidence="3" id="KW-1185">Reference proteome</keyword>
<organism evidence="2 3">
    <name type="scientific">Nitrospirillum amazonense</name>
    <dbReference type="NCBI Taxonomy" id="28077"/>
    <lineage>
        <taxon>Bacteria</taxon>
        <taxon>Pseudomonadati</taxon>
        <taxon>Pseudomonadota</taxon>
        <taxon>Alphaproteobacteria</taxon>
        <taxon>Rhodospirillales</taxon>
        <taxon>Azospirillaceae</taxon>
        <taxon>Nitrospirillum</taxon>
    </lineage>
</organism>
<evidence type="ECO:0000313" key="3">
    <source>
        <dbReference type="Proteomes" id="UP000315751"/>
    </source>
</evidence>
<name>A0A560GIN9_9PROT</name>
<reference evidence="2 3" key="1">
    <citation type="submission" date="2019-06" db="EMBL/GenBank/DDBJ databases">
        <title>Genomic Encyclopedia of Type Strains, Phase IV (KMG-V): Genome sequencing to study the core and pangenomes of soil and plant-associated prokaryotes.</title>
        <authorList>
            <person name="Whitman W."/>
        </authorList>
    </citation>
    <scope>NUCLEOTIDE SEQUENCE [LARGE SCALE GENOMIC DNA]</scope>
    <source>
        <strain evidence="2 3">BR 11622</strain>
    </source>
</reference>